<sequence length="143" mass="16444">MRKINTYFWISALVLNSSFLIAQSDKDQINTTINKYIEGTSYNKPETIKEAFYEEANLFLSRKDNSLWIVPVKDYAAGYEKKEKGKFNGRTGKIIAVDIENDIATAKAEILISKLDLRFIDIFLLKKIEGNWKIISKAATRKK</sequence>
<gene>
    <name evidence="2" type="ORF">AWE51_18425</name>
</gene>
<evidence type="ECO:0000313" key="3">
    <source>
        <dbReference type="Proteomes" id="UP000076715"/>
    </source>
</evidence>
<feature type="chain" id="PRO_5007866328" description="Dehydrogenase" evidence="1">
    <location>
        <begin position="23"/>
        <end position="143"/>
    </location>
</feature>
<dbReference type="InterPro" id="IPR032710">
    <property type="entry name" value="NTF2-like_dom_sf"/>
</dbReference>
<dbReference type="RefSeq" id="WP_066319774.1">
    <property type="nucleotide sequence ID" value="NZ_LQRT01000060.1"/>
</dbReference>
<proteinExistence type="predicted"/>
<dbReference type="Gene3D" id="3.10.450.50">
    <property type="match status" value="1"/>
</dbReference>
<dbReference type="STRING" id="1642818.AWE51_18425"/>
<protein>
    <recommendedName>
        <fullName evidence="4">Dehydrogenase</fullName>
    </recommendedName>
</protein>
<organism evidence="2 3">
    <name type="scientific">Aquimarina aggregata</name>
    <dbReference type="NCBI Taxonomy" id="1642818"/>
    <lineage>
        <taxon>Bacteria</taxon>
        <taxon>Pseudomonadati</taxon>
        <taxon>Bacteroidota</taxon>
        <taxon>Flavobacteriia</taxon>
        <taxon>Flavobacteriales</taxon>
        <taxon>Flavobacteriaceae</taxon>
        <taxon>Aquimarina</taxon>
    </lineage>
</organism>
<dbReference type="EMBL" id="LQRT01000060">
    <property type="protein sequence ID" value="KZS38022.1"/>
    <property type="molecule type" value="Genomic_DNA"/>
</dbReference>
<feature type="signal peptide" evidence="1">
    <location>
        <begin position="1"/>
        <end position="22"/>
    </location>
</feature>
<evidence type="ECO:0008006" key="4">
    <source>
        <dbReference type="Google" id="ProtNLM"/>
    </source>
</evidence>
<keyword evidence="1" id="KW-0732">Signal</keyword>
<reference evidence="2 3" key="1">
    <citation type="submission" date="2016-01" db="EMBL/GenBank/DDBJ databases">
        <title>The draft genome sequence of Aquimarina sp. RZW4-3-2.</title>
        <authorList>
            <person name="Wang Y."/>
        </authorList>
    </citation>
    <scope>NUCLEOTIDE SEQUENCE [LARGE SCALE GENOMIC DNA]</scope>
    <source>
        <strain evidence="2 3">RZW4-3-2</strain>
    </source>
</reference>
<dbReference type="AlphaFoldDB" id="A0A165SBW8"/>
<evidence type="ECO:0000256" key="1">
    <source>
        <dbReference type="SAM" id="SignalP"/>
    </source>
</evidence>
<evidence type="ECO:0000313" key="2">
    <source>
        <dbReference type="EMBL" id="KZS38022.1"/>
    </source>
</evidence>
<dbReference type="OrthoDB" id="9792284at2"/>
<dbReference type="InterPro" id="IPR039437">
    <property type="entry name" value="FrzH/put_lumazine-bd"/>
</dbReference>
<dbReference type="Pfam" id="PF12893">
    <property type="entry name" value="Lumazine_bd_2"/>
    <property type="match status" value="1"/>
</dbReference>
<dbReference type="Proteomes" id="UP000076715">
    <property type="component" value="Unassembled WGS sequence"/>
</dbReference>
<accession>A0A165SBW8</accession>
<keyword evidence="3" id="KW-1185">Reference proteome</keyword>
<dbReference type="SUPFAM" id="SSF54427">
    <property type="entry name" value="NTF2-like"/>
    <property type="match status" value="1"/>
</dbReference>
<name>A0A165SBW8_9FLAO</name>
<comment type="caution">
    <text evidence="2">The sequence shown here is derived from an EMBL/GenBank/DDBJ whole genome shotgun (WGS) entry which is preliminary data.</text>
</comment>